<name>A0AAU6PXT6_9CAUD</name>
<dbReference type="EMBL" id="PP407513">
    <property type="protein sequence ID" value="WYD67774.1"/>
    <property type="molecule type" value="Genomic_DNA"/>
</dbReference>
<organism evidence="1">
    <name type="scientific">Salmonella phage vB_Si_CECAV_FGS009</name>
    <dbReference type="NCBI Taxonomy" id="3126494"/>
    <lineage>
        <taxon>Viruses</taxon>
        <taxon>Duplodnaviria</taxon>
        <taxon>Heunggongvirae</taxon>
        <taxon>Uroviricota</taxon>
        <taxon>Caudoviricetes</taxon>
        <taxon>Demerecviridae</taxon>
        <taxon>Markadamsvirinae</taxon>
        <taxon>Tequintavirus</taxon>
    </lineage>
</organism>
<reference evidence="1" key="2">
    <citation type="submission" date="2024-02" db="EMBL/GenBank/DDBJ databases">
        <authorList>
            <person name="Sevilla-Navarro S."/>
            <person name="Torres-Boncompte J."/>
            <person name="Garcia-Llorens J."/>
            <person name="Domingo-Calap P."/>
            <person name="Bernabeu-Gimeno M."/>
            <person name="Catala-Gregori P."/>
        </authorList>
    </citation>
    <scope>NUCLEOTIDE SEQUENCE</scope>
</reference>
<reference evidence="1" key="1">
    <citation type="journal article" date="2024" name="Front. Microbiol.">
        <title>Fighting Salmonella Infantis: bacteriophage-driven cleaning and disinfection strategies for broiler farms.</title>
        <authorList>
            <person name="Sevilla-Navarro S."/>
            <person name="Torres-Boncompte J."/>
            <person name="Garcia-Llorens J."/>
            <person name="Bernabeu-Gimeno M."/>
            <person name="Domingo-Calap P."/>
            <person name="Catala-Gregori P."/>
        </authorList>
    </citation>
    <scope>NUCLEOTIDE SEQUENCE</scope>
</reference>
<evidence type="ECO:0000313" key="1">
    <source>
        <dbReference type="EMBL" id="WYD67774.1"/>
    </source>
</evidence>
<proteinExistence type="predicted"/>
<protein>
    <submittedName>
        <fullName evidence="1">Uncharacterized protein</fullName>
    </submittedName>
</protein>
<accession>A0AAU6PXT6</accession>
<gene>
    <name evidence="1" type="ORF">vBSiFGS009_117</name>
</gene>
<sequence length="88" mass="10137">MSTRLITGRYVGSNPRGATNLIRGLQVELYIVYVVFIQDREYPDEYKKGYRLARATSEAQAMDKVADYMIMVENVYYIDSLEASKVID</sequence>